<evidence type="ECO:0000256" key="1">
    <source>
        <dbReference type="ARBA" id="ARBA00004141"/>
    </source>
</evidence>
<keyword evidence="4 6" id="KW-1133">Transmembrane helix</keyword>
<dbReference type="PANTHER" id="PTHR43243">
    <property type="entry name" value="INNER MEMBRANE TRANSPORTER YGJI-RELATED"/>
    <property type="match status" value="1"/>
</dbReference>
<feature type="transmembrane region" description="Helical" evidence="6">
    <location>
        <begin position="525"/>
        <end position="543"/>
    </location>
</feature>
<evidence type="ECO:0000259" key="7">
    <source>
        <dbReference type="Pfam" id="PF13906"/>
    </source>
</evidence>
<accession>A0AAF3EUC5</accession>
<dbReference type="Gene3D" id="1.20.1740.10">
    <property type="entry name" value="Amino acid/polyamine transporter I"/>
    <property type="match status" value="1"/>
</dbReference>
<feature type="transmembrane region" description="Helical" evidence="6">
    <location>
        <begin position="360"/>
        <end position="381"/>
    </location>
</feature>
<feature type="transmembrane region" description="Helical" evidence="6">
    <location>
        <begin position="439"/>
        <end position="460"/>
    </location>
</feature>
<evidence type="ECO:0000256" key="3">
    <source>
        <dbReference type="ARBA" id="ARBA00022692"/>
    </source>
</evidence>
<feature type="transmembrane region" description="Helical" evidence="6">
    <location>
        <begin position="227"/>
        <end position="245"/>
    </location>
</feature>
<dbReference type="Pfam" id="PF13906">
    <property type="entry name" value="AA_permease_C"/>
    <property type="match status" value="1"/>
</dbReference>
<feature type="transmembrane region" description="Helical" evidence="6">
    <location>
        <begin position="265"/>
        <end position="290"/>
    </location>
</feature>
<feature type="transmembrane region" description="Helical" evidence="6">
    <location>
        <begin position="92"/>
        <end position="110"/>
    </location>
</feature>
<feature type="transmembrane region" description="Helical" evidence="6">
    <location>
        <begin position="190"/>
        <end position="207"/>
    </location>
</feature>
<dbReference type="GO" id="GO:0005886">
    <property type="term" value="C:plasma membrane"/>
    <property type="evidence" value="ECO:0007669"/>
    <property type="project" value="TreeGrafter"/>
</dbReference>
<evidence type="ECO:0000256" key="6">
    <source>
        <dbReference type="SAM" id="Phobius"/>
    </source>
</evidence>
<feature type="transmembrane region" description="Helical" evidence="6">
    <location>
        <begin position="310"/>
        <end position="339"/>
    </location>
</feature>
<dbReference type="PANTHER" id="PTHR43243:SF4">
    <property type="entry name" value="CATIONIC AMINO ACID TRANSPORTER 4"/>
    <property type="match status" value="1"/>
</dbReference>
<dbReference type="Pfam" id="PF13520">
    <property type="entry name" value="AA_permease_2"/>
    <property type="match status" value="1"/>
</dbReference>
<dbReference type="GO" id="GO:0015171">
    <property type="term" value="F:amino acid transmembrane transporter activity"/>
    <property type="evidence" value="ECO:0007669"/>
    <property type="project" value="TreeGrafter"/>
</dbReference>
<dbReference type="AlphaFoldDB" id="A0AAF3EUC5"/>
<keyword evidence="5 6" id="KW-0472">Membrane</keyword>
<organism evidence="8 9">
    <name type="scientific">Mesorhabditis belari</name>
    <dbReference type="NCBI Taxonomy" id="2138241"/>
    <lineage>
        <taxon>Eukaryota</taxon>
        <taxon>Metazoa</taxon>
        <taxon>Ecdysozoa</taxon>
        <taxon>Nematoda</taxon>
        <taxon>Chromadorea</taxon>
        <taxon>Rhabditida</taxon>
        <taxon>Rhabditina</taxon>
        <taxon>Rhabditomorpha</taxon>
        <taxon>Rhabditoidea</taxon>
        <taxon>Rhabditidae</taxon>
        <taxon>Mesorhabditinae</taxon>
        <taxon>Mesorhabditis</taxon>
    </lineage>
</organism>
<keyword evidence="3 6" id="KW-0812">Transmembrane</keyword>
<evidence type="ECO:0000313" key="8">
    <source>
        <dbReference type="Proteomes" id="UP000887575"/>
    </source>
</evidence>
<feature type="transmembrane region" description="Helical" evidence="6">
    <location>
        <begin position="500"/>
        <end position="519"/>
    </location>
</feature>
<sequence length="567" mass="61965">MKQLLQKILRRKRFETTPLDTNLKRCLTTFDVTMIGVGQTIGAGIYVLTGTVIRNTAGPSIVLSFILAGFAAFFSALCYAEFGSRFPKAGSAYSYAYIGCGEIWAFIIGWDVVLENMLSAAVVARAWSGYINVLADNAIKNFTIHHIGGLHTSIFSDYLDVLAFIIAIVICVIMSGGVKGSATFNSLNGLLNIAMIAVVTIFAFIYADFNNWTGTTADGTSKFFPYGFSGTLAGAASCFFSFIGFDGLATAGEEAKDPVKAIPKATFYCMGIVTTVYVLMSSAISLIAPYTEIDPDAAFVSAFKDRGAQIPVICVTIGAICGMTGSMFGCLFALPRCVYAMAEDGLIFKFFSIVNPRTKVPIYAIAVFGLMTAIMAALFNVETLVDFLSSGTLMAYSMVAVCVIVLRYRQDYSNDNRENRFFKLRIPNWIMKFTNTRSVVAGLIPMLFGFAGFGICMSSGFWSSGWAGKACAILFLLFACCCIIWIGLHSQNDDVLTFKVPFVPILPAFSLFLNTMMLANLDYLVWIRFGIWLAVGLGIYFLYGMHHSLEGKKEKQLHVPPILTEKF</sequence>
<dbReference type="PIRSF" id="PIRSF006060">
    <property type="entry name" value="AA_transporter"/>
    <property type="match status" value="1"/>
</dbReference>
<dbReference type="Proteomes" id="UP000887575">
    <property type="component" value="Unassembled WGS sequence"/>
</dbReference>
<dbReference type="InterPro" id="IPR029485">
    <property type="entry name" value="CAT_C"/>
</dbReference>
<feature type="transmembrane region" description="Helical" evidence="6">
    <location>
        <begin position="387"/>
        <end position="408"/>
    </location>
</feature>
<dbReference type="InterPro" id="IPR002293">
    <property type="entry name" value="AA/rel_permease1"/>
</dbReference>
<feature type="transmembrane region" description="Helical" evidence="6">
    <location>
        <begin position="466"/>
        <end position="488"/>
    </location>
</feature>
<protein>
    <submittedName>
        <fullName evidence="9">Cationic amino acid transporter C-terminal domain-containing protein</fullName>
    </submittedName>
</protein>
<keyword evidence="8" id="KW-1185">Reference proteome</keyword>
<name>A0AAF3EUC5_9BILA</name>
<keyword evidence="2" id="KW-0813">Transport</keyword>
<evidence type="ECO:0000313" key="9">
    <source>
        <dbReference type="WBParaSite" id="MBELARI_LOCUS17416"/>
    </source>
</evidence>
<reference evidence="9" key="1">
    <citation type="submission" date="2024-02" db="UniProtKB">
        <authorList>
            <consortium name="WormBaseParasite"/>
        </authorList>
    </citation>
    <scope>IDENTIFICATION</scope>
</reference>
<dbReference type="FunFam" id="1.20.1740.10:FF:000010">
    <property type="entry name" value="probable cationic amino acid transporter"/>
    <property type="match status" value="1"/>
</dbReference>
<evidence type="ECO:0000256" key="2">
    <source>
        <dbReference type="ARBA" id="ARBA00022448"/>
    </source>
</evidence>
<feature type="domain" description="Cationic amino acid transporter C-terminal" evidence="7">
    <location>
        <begin position="498"/>
        <end position="548"/>
    </location>
</feature>
<dbReference type="WBParaSite" id="MBELARI_LOCUS17416">
    <property type="protein sequence ID" value="MBELARI_LOCUS17416"/>
    <property type="gene ID" value="MBELARI_LOCUS17416"/>
</dbReference>
<feature type="transmembrane region" description="Helical" evidence="6">
    <location>
        <begin position="158"/>
        <end position="178"/>
    </location>
</feature>
<proteinExistence type="predicted"/>
<feature type="transmembrane region" description="Helical" evidence="6">
    <location>
        <begin position="32"/>
        <end position="53"/>
    </location>
</feature>
<comment type="subcellular location">
    <subcellularLocation>
        <location evidence="1">Membrane</location>
        <topology evidence="1">Multi-pass membrane protein</topology>
    </subcellularLocation>
</comment>
<evidence type="ECO:0000256" key="4">
    <source>
        <dbReference type="ARBA" id="ARBA00022989"/>
    </source>
</evidence>
<feature type="transmembrane region" description="Helical" evidence="6">
    <location>
        <begin position="59"/>
        <end position="80"/>
    </location>
</feature>
<evidence type="ECO:0000256" key="5">
    <source>
        <dbReference type="ARBA" id="ARBA00023136"/>
    </source>
</evidence>